<dbReference type="EMBL" id="JAJADQ010000002">
    <property type="protein sequence ID" value="MCB2377038.1"/>
    <property type="molecule type" value="Genomic_DNA"/>
</dbReference>
<evidence type="ECO:0000313" key="1">
    <source>
        <dbReference type="EMBL" id="MCB2377038.1"/>
    </source>
</evidence>
<proteinExistence type="predicted"/>
<keyword evidence="2" id="KW-1185">Reference proteome</keyword>
<protein>
    <submittedName>
        <fullName evidence="1">Uncharacterized protein</fullName>
    </submittedName>
</protein>
<reference evidence="1" key="1">
    <citation type="submission" date="2021-10" db="EMBL/GenBank/DDBJ databases">
        <authorList>
            <person name="Dean J.D."/>
            <person name="Kim M.K."/>
            <person name="Newey C.N."/>
            <person name="Stoker T.S."/>
            <person name="Thompson D.W."/>
            <person name="Grose J.H."/>
        </authorList>
    </citation>
    <scope>NUCLEOTIDE SEQUENCE</scope>
    <source>
        <strain evidence="1">BT635</strain>
    </source>
</reference>
<gene>
    <name evidence="1" type="ORF">LGH70_05560</name>
</gene>
<dbReference type="Proteomes" id="UP001165297">
    <property type="component" value="Unassembled WGS sequence"/>
</dbReference>
<evidence type="ECO:0000313" key="2">
    <source>
        <dbReference type="Proteomes" id="UP001165297"/>
    </source>
</evidence>
<dbReference type="RefSeq" id="WP_226183489.1">
    <property type="nucleotide sequence ID" value="NZ_JAJADQ010000002.1"/>
</dbReference>
<sequence>MHRPFRPFAILALLLAGMVGFNLYLSGTFERSAVLNALRNRYYIPDPEFKPLLRRFRQLESLYNADPEALPIVYKDYFTLQEGSYSYQKIHYTIRLAPKALGLPKSQVVLANPFGPERFPLSFSVLYQGHLLTLFRPGYFACYTTDSLRRNQALERRLNTRRFRYHWLINDQLIGLSGTRYFVFSPTGRWEPLRQPLPLSRQPKLFEDKRYLAWMTCNGEWGGEVYFYDKQRRIYYLARATCPNSIIKHNGSYFVLSSLGHMLGSCDWQQIDDPTRLTRWQGPTRPQDRDFTNDRENAIRSGKTLFDYQQMEMLSAFVLNGEPMFMVNWRGSTLLATWQNDVFTIVDPLFNDGLYTHTPVTTTYGPGRVLMNINAGDNVESACILLADRQLVKINWHPDQVSEPTMMLNDTVWSPLETYAPAVTDSAEAVSEP</sequence>
<name>A0ABS8A9G8_9BACT</name>
<comment type="caution">
    <text evidence="1">The sequence shown here is derived from an EMBL/GenBank/DDBJ whole genome shotgun (WGS) entry which is preliminary data.</text>
</comment>
<accession>A0ABS8A9G8</accession>
<organism evidence="1 2">
    <name type="scientific">Hymenobacter nitidus</name>
    <dbReference type="NCBI Taxonomy" id="2880929"/>
    <lineage>
        <taxon>Bacteria</taxon>
        <taxon>Pseudomonadati</taxon>
        <taxon>Bacteroidota</taxon>
        <taxon>Cytophagia</taxon>
        <taxon>Cytophagales</taxon>
        <taxon>Hymenobacteraceae</taxon>
        <taxon>Hymenobacter</taxon>
    </lineage>
</organism>